<comment type="caution">
    <text evidence="2">The sequence shown here is derived from an EMBL/GenBank/DDBJ whole genome shotgun (WGS) entry which is preliminary data.</text>
</comment>
<evidence type="ECO:0000313" key="3">
    <source>
        <dbReference type="Proteomes" id="UP000821853"/>
    </source>
</evidence>
<sequence>MTSTTTSEDDLLVYQSYNPPASDSDTAGTSPLQALPTQGRPRKPGRLRLGPVQPQRDLLQLHAARSAETLLHQPPVPALLLQQLPRRLVLGRRVRRLHRGSREQGDIAAGTCRNHISFNAQCLVGFSAT</sequence>
<protein>
    <submittedName>
        <fullName evidence="2">Uncharacterized protein</fullName>
    </submittedName>
</protein>
<feature type="region of interest" description="Disordered" evidence="1">
    <location>
        <begin position="1"/>
        <end position="50"/>
    </location>
</feature>
<evidence type="ECO:0000256" key="1">
    <source>
        <dbReference type="SAM" id="MobiDB-lite"/>
    </source>
</evidence>
<feature type="compositionally biased region" description="Polar residues" evidence="1">
    <location>
        <begin position="15"/>
        <end position="36"/>
    </location>
</feature>
<dbReference type="VEuPathDB" id="VectorBase:HLOH_056446"/>
<organism evidence="2 3">
    <name type="scientific">Haemaphysalis longicornis</name>
    <name type="common">Bush tick</name>
    <dbReference type="NCBI Taxonomy" id="44386"/>
    <lineage>
        <taxon>Eukaryota</taxon>
        <taxon>Metazoa</taxon>
        <taxon>Ecdysozoa</taxon>
        <taxon>Arthropoda</taxon>
        <taxon>Chelicerata</taxon>
        <taxon>Arachnida</taxon>
        <taxon>Acari</taxon>
        <taxon>Parasitiformes</taxon>
        <taxon>Ixodida</taxon>
        <taxon>Ixodoidea</taxon>
        <taxon>Ixodidae</taxon>
        <taxon>Haemaphysalinae</taxon>
        <taxon>Haemaphysalis</taxon>
    </lineage>
</organism>
<gene>
    <name evidence="2" type="ORF">HPB48_018396</name>
</gene>
<keyword evidence="3" id="KW-1185">Reference proteome</keyword>
<name>A0A9J6GEW9_HAELO</name>
<dbReference type="AlphaFoldDB" id="A0A9J6GEW9"/>
<dbReference type="Proteomes" id="UP000821853">
    <property type="component" value="Chromosome 4"/>
</dbReference>
<evidence type="ECO:0000313" key="2">
    <source>
        <dbReference type="EMBL" id="KAH9373343.1"/>
    </source>
</evidence>
<dbReference type="EMBL" id="JABSTR010000006">
    <property type="protein sequence ID" value="KAH9373343.1"/>
    <property type="molecule type" value="Genomic_DNA"/>
</dbReference>
<proteinExistence type="predicted"/>
<accession>A0A9J6GEW9</accession>
<reference evidence="2 3" key="1">
    <citation type="journal article" date="2020" name="Cell">
        <title>Large-Scale Comparative Analyses of Tick Genomes Elucidate Their Genetic Diversity and Vector Capacities.</title>
        <authorList>
            <consortium name="Tick Genome and Microbiome Consortium (TIGMIC)"/>
            <person name="Jia N."/>
            <person name="Wang J."/>
            <person name="Shi W."/>
            <person name="Du L."/>
            <person name="Sun Y."/>
            <person name="Zhan W."/>
            <person name="Jiang J.F."/>
            <person name="Wang Q."/>
            <person name="Zhang B."/>
            <person name="Ji P."/>
            <person name="Bell-Sakyi L."/>
            <person name="Cui X.M."/>
            <person name="Yuan T.T."/>
            <person name="Jiang B.G."/>
            <person name="Yang W.F."/>
            <person name="Lam T.T."/>
            <person name="Chang Q.C."/>
            <person name="Ding S.J."/>
            <person name="Wang X.J."/>
            <person name="Zhu J.G."/>
            <person name="Ruan X.D."/>
            <person name="Zhao L."/>
            <person name="Wei J.T."/>
            <person name="Ye R.Z."/>
            <person name="Que T.C."/>
            <person name="Du C.H."/>
            <person name="Zhou Y.H."/>
            <person name="Cheng J.X."/>
            <person name="Dai P.F."/>
            <person name="Guo W.B."/>
            <person name="Han X.H."/>
            <person name="Huang E.J."/>
            <person name="Li L.F."/>
            <person name="Wei W."/>
            <person name="Gao Y.C."/>
            <person name="Liu J.Z."/>
            <person name="Shao H.Z."/>
            <person name="Wang X."/>
            <person name="Wang C.C."/>
            <person name="Yang T.C."/>
            <person name="Huo Q.B."/>
            <person name="Li W."/>
            <person name="Chen H.Y."/>
            <person name="Chen S.E."/>
            <person name="Zhou L.G."/>
            <person name="Ni X.B."/>
            <person name="Tian J.H."/>
            <person name="Sheng Y."/>
            <person name="Liu T."/>
            <person name="Pan Y.S."/>
            <person name="Xia L.Y."/>
            <person name="Li J."/>
            <person name="Zhao F."/>
            <person name="Cao W.C."/>
        </authorList>
    </citation>
    <scope>NUCLEOTIDE SEQUENCE [LARGE SCALE GENOMIC DNA]</scope>
    <source>
        <strain evidence="2">HaeL-2018</strain>
    </source>
</reference>